<organism evidence="1">
    <name type="scientific">viral metagenome</name>
    <dbReference type="NCBI Taxonomy" id="1070528"/>
    <lineage>
        <taxon>unclassified sequences</taxon>
        <taxon>metagenomes</taxon>
        <taxon>organismal metagenomes</taxon>
    </lineage>
</organism>
<protein>
    <submittedName>
        <fullName evidence="1">Uncharacterized protein</fullName>
    </submittedName>
</protein>
<dbReference type="AlphaFoldDB" id="A0A6C0DDY2"/>
<name>A0A6C0DDY2_9ZZZZ</name>
<evidence type="ECO:0000313" key="1">
    <source>
        <dbReference type="EMBL" id="QHT13795.1"/>
    </source>
</evidence>
<sequence length="130" mass="15531">MFWQTFFFSFIFNNKGIIKNKLSSMLASYPLPDSIDIYNNTNNLETINYISHPKMLKKYSGYDLRYNDSDYNISSIYNISRYFRILEILKVIESNTVSENNKLDIIQQYNYDLETKYVPNINANNLMNDW</sequence>
<reference evidence="1" key="1">
    <citation type="journal article" date="2020" name="Nature">
        <title>Giant virus diversity and host interactions through global metagenomics.</title>
        <authorList>
            <person name="Schulz F."/>
            <person name="Roux S."/>
            <person name="Paez-Espino D."/>
            <person name="Jungbluth S."/>
            <person name="Walsh D.A."/>
            <person name="Denef V.J."/>
            <person name="McMahon K.D."/>
            <person name="Konstantinidis K.T."/>
            <person name="Eloe-Fadrosh E.A."/>
            <person name="Kyrpides N.C."/>
            <person name="Woyke T."/>
        </authorList>
    </citation>
    <scope>NUCLEOTIDE SEQUENCE</scope>
    <source>
        <strain evidence="1">GVMAG-M-3300023174-134</strain>
    </source>
</reference>
<accession>A0A6C0DDY2</accession>
<proteinExistence type="predicted"/>
<dbReference type="EMBL" id="MN739577">
    <property type="protein sequence ID" value="QHT13795.1"/>
    <property type="molecule type" value="Genomic_DNA"/>
</dbReference>